<keyword evidence="4" id="KW-1185">Reference proteome</keyword>
<dbReference type="InterPro" id="IPR057826">
    <property type="entry name" value="WWE_C20G8.02"/>
</dbReference>
<name>A0ABR3ZPI5_9PEZI</name>
<dbReference type="Proteomes" id="UP001583280">
    <property type="component" value="Unassembled WGS sequence"/>
</dbReference>
<feature type="compositionally biased region" description="Basic and acidic residues" evidence="1">
    <location>
        <begin position="7"/>
        <end position="17"/>
    </location>
</feature>
<reference evidence="3 4" key="1">
    <citation type="journal article" date="2024" name="IMA Fungus">
        <title>IMA Genome - F19 : A genome assembly and annotation guide to empower mycologists, including annotated draft genome sequences of Ceratocystis pirilliformis, Diaporthe australafricana, Fusarium ophioides, Paecilomyces lecythidis, and Sporothrix stenoceras.</title>
        <authorList>
            <person name="Aylward J."/>
            <person name="Wilson A.M."/>
            <person name="Visagie C.M."/>
            <person name="Spraker J."/>
            <person name="Barnes I."/>
            <person name="Buitendag C."/>
            <person name="Ceriani C."/>
            <person name="Del Mar Angel L."/>
            <person name="du Plessis D."/>
            <person name="Fuchs T."/>
            <person name="Gasser K."/>
            <person name="Kramer D."/>
            <person name="Li W."/>
            <person name="Munsamy K."/>
            <person name="Piso A."/>
            <person name="Price J.L."/>
            <person name="Sonnekus B."/>
            <person name="Thomas C."/>
            <person name="van der Nest A."/>
            <person name="van Dijk A."/>
            <person name="van Heerden A."/>
            <person name="van Vuuren N."/>
            <person name="Yilmaz N."/>
            <person name="Duong T.A."/>
            <person name="van der Merwe N.A."/>
            <person name="Wingfield M.J."/>
            <person name="Wingfield B.D."/>
        </authorList>
    </citation>
    <scope>NUCLEOTIDE SEQUENCE [LARGE SCALE GENOMIC DNA]</scope>
    <source>
        <strain evidence="3 4">CMW 12675</strain>
    </source>
</reference>
<feature type="region of interest" description="Disordered" evidence="1">
    <location>
        <begin position="1"/>
        <end position="59"/>
    </location>
</feature>
<dbReference type="PANTHER" id="PTHR23509">
    <property type="entry name" value="PA-PL1 PHOSPHOLIPASE FAMILY"/>
    <property type="match status" value="1"/>
</dbReference>
<feature type="compositionally biased region" description="Basic and acidic residues" evidence="1">
    <location>
        <begin position="359"/>
        <end position="376"/>
    </location>
</feature>
<dbReference type="InterPro" id="IPR055555">
    <property type="entry name" value="PA-PLA1_DUF7131"/>
</dbReference>
<dbReference type="EMBL" id="JAWDJO010000002">
    <property type="protein sequence ID" value="KAL1902082.1"/>
    <property type="molecule type" value="Genomic_DNA"/>
</dbReference>
<dbReference type="InterPro" id="IPR029058">
    <property type="entry name" value="AB_hydrolase_fold"/>
</dbReference>
<feature type="region of interest" description="Disordered" evidence="1">
    <location>
        <begin position="90"/>
        <end position="121"/>
    </location>
</feature>
<feature type="region of interest" description="Disordered" evidence="1">
    <location>
        <begin position="355"/>
        <end position="385"/>
    </location>
</feature>
<evidence type="ECO:0000313" key="4">
    <source>
        <dbReference type="Proteomes" id="UP001583280"/>
    </source>
</evidence>
<protein>
    <recommendedName>
        <fullName evidence="2">DDHD domain-containing protein</fullName>
    </recommendedName>
</protein>
<evidence type="ECO:0000313" key="3">
    <source>
        <dbReference type="EMBL" id="KAL1902082.1"/>
    </source>
</evidence>
<feature type="compositionally biased region" description="Polar residues" evidence="1">
    <location>
        <begin position="253"/>
        <end position="301"/>
    </location>
</feature>
<feature type="region of interest" description="Disordered" evidence="1">
    <location>
        <begin position="842"/>
        <end position="872"/>
    </location>
</feature>
<comment type="caution">
    <text evidence="3">The sequence shown here is derived from an EMBL/GenBank/DDBJ whole genome shotgun (WGS) entry which is preliminary data.</text>
</comment>
<organism evidence="3 4">
    <name type="scientific">Ceratocystis pirilliformis</name>
    <dbReference type="NCBI Taxonomy" id="259994"/>
    <lineage>
        <taxon>Eukaryota</taxon>
        <taxon>Fungi</taxon>
        <taxon>Dikarya</taxon>
        <taxon>Ascomycota</taxon>
        <taxon>Pezizomycotina</taxon>
        <taxon>Sordariomycetes</taxon>
        <taxon>Hypocreomycetidae</taxon>
        <taxon>Microascales</taxon>
        <taxon>Ceratocystidaceae</taxon>
        <taxon>Ceratocystis</taxon>
    </lineage>
</organism>
<feature type="domain" description="DDHD" evidence="2">
    <location>
        <begin position="659"/>
        <end position="994"/>
    </location>
</feature>
<dbReference type="SMART" id="SM01127">
    <property type="entry name" value="DDHD"/>
    <property type="match status" value="1"/>
</dbReference>
<feature type="compositionally biased region" description="Polar residues" evidence="1">
    <location>
        <begin position="854"/>
        <end position="869"/>
    </location>
</feature>
<feature type="region of interest" description="Disordered" evidence="1">
    <location>
        <begin position="885"/>
        <end position="922"/>
    </location>
</feature>
<dbReference type="Pfam" id="PF23465">
    <property type="entry name" value="DUF7131"/>
    <property type="match status" value="1"/>
</dbReference>
<evidence type="ECO:0000256" key="1">
    <source>
        <dbReference type="SAM" id="MobiDB-lite"/>
    </source>
</evidence>
<dbReference type="InterPro" id="IPR004177">
    <property type="entry name" value="DDHD_dom"/>
</dbReference>
<proteinExistence type="predicted"/>
<gene>
    <name evidence="3" type="ORF">Cpir12675_000189</name>
</gene>
<evidence type="ECO:0000259" key="2">
    <source>
        <dbReference type="PROSITE" id="PS51043"/>
    </source>
</evidence>
<dbReference type="PANTHER" id="PTHR23509:SF10">
    <property type="entry name" value="LD21067P"/>
    <property type="match status" value="1"/>
</dbReference>
<feature type="compositionally biased region" description="Polar residues" evidence="1">
    <location>
        <begin position="629"/>
        <end position="639"/>
    </location>
</feature>
<dbReference type="InterPro" id="IPR058055">
    <property type="entry name" value="PA-PLA1"/>
</dbReference>
<feature type="compositionally biased region" description="Polar residues" evidence="1">
    <location>
        <begin position="28"/>
        <end position="51"/>
    </location>
</feature>
<feature type="region of interest" description="Disordered" evidence="1">
    <location>
        <begin position="249"/>
        <end position="302"/>
    </location>
</feature>
<accession>A0ABR3ZPI5</accession>
<sequence>MPSTATKSEKKPEKAHSYLDSINPWAASRSSTPVTPIRDTSSPLSITSAPTTKKVDHSTSHLYGRSLSSYPPDCPHLNVMWYHAVDNPKRKPQLPPAPNVSSNANSTKKPTEEKPLPPAKKFLSFSNSDSRALEAAYQELLEKSEERFRNRPRSGTHGSLDDDYSYSAIQDVESDVKVPVNEDYLFDVYIAKRELGPVYWQGPIYEVRRGTWFTQEGSKLVPCEENLAAQLEEGYLKVKPWLYTPPLSKSEKGTATATKGQTPKSSAENLKPPSTEQTLVASASPTTGAAKSAEAPSTPQSHRLFGTYMNSVATYQDDTTAWLSSDGMFSWVTSAVYGTFAGAGHLSGIKLIRGYQEPGKGKDKDKDKEKDKDIEGCKTPVTPITPGLQATATDKASKRRSVAILGQTTKDPEITTLQDEELRKRQESEIRNDYNDEHDSQGREIEHLVLVTHGIGQMLSLRMESINFIHDVNLLRKTIKSVYSSSADLKALNGDLGKGSENCRVQVLPVCWRHLLDFPRKRDRKHEADIGDLDGFDEDEYPSLEDITVEGVAFARSLMSDLALDVLLYQSGYREQIIRIVTQEANHIWKLFKQRNPNFQGKVHIMGHSLGSALMFDILCRQKQDSPKSKSNQLSTQLHTGDRLSRGKSHSGSREHLSLGFDVSDLYCLGSPIGLFQMLKGRTIAARQNTTPPGPVVIDLEDPDFEERRISSITGLPHSMSSPKVEQLFNIIHPSDPIAYRMEPLISPAMKTLKPQNLPYTKKGIFGSVAPQGLSSIGMKVGQSVSGLWSSFSSGITTSLINRSLGLTNDEVARFNASSVANSNDDEASEVGKAVNAANKLGELTNARKRQLADPTNNTQGRPSMSGNEPTLIDDDLETLYSKFQKNHKDRTDKDKDKDTVSKLGSNGSDKGNSSPSSTASLSAIAEGWDDMERRSNKIRREEQKVRALNRNSRVDFTIQEGVLDYNPINAIASHMGYWADEDVSHFFLSQLLSNRTGRINTANKRRS</sequence>
<feature type="compositionally biased region" description="Basic and acidic residues" evidence="1">
    <location>
        <begin position="890"/>
        <end position="901"/>
    </location>
</feature>
<dbReference type="PROSITE" id="PS51043">
    <property type="entry name" value="DDHD"/>
    <property type="match status" value="1"/>
</dbReference>
<dbReference type="SUPFAM" id="SSF53474">
    <property type="entry name" value="alpha/beta-Hydrolases"/>
    <property type="match status" value="1"/>
</dbReference>
<dbReference type="Pfam" id="PF23463">
    <property type="entry name" value="WWE_2"/>
    <property type="match status" value="1"/>
</dbReference>
<feature type="compositionally biased region" description="Polar residues" evidence="1">
    <location>
        <begin position="903"/>
        <end position="913"/>
    </location>
</feature>
<dbReference type="Pfam" id="PF02862">
    <property type="entry name" value="DDHD"/>
    <property type="match status" value="1"/>
</dbReference>
<feature type="region of interest" description="Disordered" evidence="1">
    <location>
        <begin position="626"/>
        <end position="651"/>
    </location>
</feature>